<evidence type="ECO:0000313" key="2">
    <source>
        <dbReference type="EMBL" id="MCV9879623.1"/>
    </source>
</evidence>
<name>A0AA42C2P6_9GAMM</name>
<dbReference type="Gene3D" id="3.30.70.100">
    <property type="match status" value="1"/>
</dbReference>
<gene>
    <name evidence="2" type="ORF">NC803_12280</name>
    <name evidence="3" type="ORF">NC856_12105</name>
</gene>
<dbReference type="SUPFAM" id="SSF54909">
    <property type="entry name" value="Dimeric alpha+beta barrel"/>
    <property type="match status" value="1"/>
</dbReference>
<dbReference type="EMBL" id="JAMPJT010000008">
    <property type="protein sequence ID" value="MCV9879623.1"/>
    <property type="molecule type" value="Genomic_DNA"/>
</dbReference>
<feature type="domain" description="ABM" evidence="1">
    <location>
        <begin position="5"/>
        <end position="59"/>
    </location>
</feature>
<proteinExistence type="predicted"/>
<dbReference type="Proteomes" id="UP001165568">
    <property type="component" value="Unassembled WGS sequence"/>
</dbReference>
<evidence type="ECO:0000313" key="3">
    <source>
        <dbReference type="EMBL" id="MCV9883012.1"/>
    </source>
</evidence>
<reference evidence="2" key="1">
    <citation type="submission" date="2022-04" db="EMBL/GenBank/DDBJ databases">
        <title>Brenneria sp. isolated from walnut trees in Serbia.</title>
        <authorList>
            <person name="Gasic K."/>
            <person name="Zlatkovic N."/>
            <person name="Kuzmanovic N."/>
        </authorList>
    </citation>
    <scope>NUCLEOTIDE SEQUENCE</scope>
    <source>
        <strain evidence="3">KBI 423</strain>
        <strain evidence="2">KBI 447</strain>
    </source>
</reference>
<dbReference type="EMBL" id="JAMPJU010000008">
    <property type="protein sequence ID" value="MCV9883012.1"/>
    <property type="molecule type" value="Genomic_DNA"/>
</dbReference>
<keyword evidence="4" id="KW-1185">Reference proteome</keyword>
<organism evidence="2 5">
    <name type="scientific">Brenneria izbisi</name>
    <dbReference type="NCBI Taxonomy" id="2939450"/>
    <lineage>
        <taxon>Bacteria</taxon>
        <taxon>Pseudomonadati</taxon>
        <taxon>Pseudomonadota</taxon>
        <taxon>Gammaproteobacteria</taxon>
        <taxon>Enterobacterales</taxon>
        <taxon>Pectobacteriaceae</taxon>
        <taxon>Brenneria</taxon>
    </lineage>
</organism>
<keyword evidence="2" id="KW-0503">Monooxygenase</keyword>
<sequence>MNNDITCVFTLTLAEGKFPAFRDLVAKIVTATHQEPGTLSYVYSVSEDEKSAHIVERYQADALVSHVDNTFAPFAEEFLSLVTITSLTVYGDPDAAIKERLDPFGAVYLKPFAGFTR</sequence>
<dbReference type="InterPro" id="IPR011008">
    <property type="entry name" value="Dimeric_a/b-barrel"/>
</dbReference>
<keyword evidence="2" id="KW-0560">Oxidoreductase</keyword>
<evidence type="ECO:0000313" key="4">
    <source>
        <dbReference type="Proteomes" id="UP001165568"/>
    </source>
</evidence>
<accession>A0AA42C2P6</accession>
<dbReference type="RefSeq" id="WP_264090684.1">
    <property type="nucleotide sequence ID" value="NZ_JAMPJT010000008.1"/>
</dbReference>
<comment type="caution">
    <text evidence="2">The sequence shown here is derived from an EMBL/GenBank/DDBJ whole genome shotgun (WGS) entry which is preliminary data.</text>
</comment>
<dbReference type="GO" id="GO:0004497">
    <property type="term" value="F:monooxygenase activity"/>
    <property type="evidence" value="ECO:0007669"/>
    <property type="project" value="UniProtKB-KW"/>
</dbReference>
<dbReference type="Proteomes" id="UP001165569">
    <property type="component" value="Unassembled WGS sequence"/>
</dbReference>
<dbReference type="AlphaFoldDB" id="A0AA42C2P6"/>
<dbReference type="InterPro" id="IPR007138">
    <property type="entry name" value="ABM_dom"/>
</dbReference>
<evidence type="ECO:0000259" key="1">
    <source>
        <dbReference type="Pfam" id="PF03992"/>
    </source>
</evidence>
<dbReference type="Pfam" id="PF03992">
    <property type="entry name" value="ABM"/>
    <property type="match status" value="1"/>
</dbReference>
<protein>
    <submittedName>
        <fullName evidence="2">Antibiotic biosynthesis monooxygenase</fullName>
    </submittedName>
</protein>
<evidence type="ECO:0000313" key="5">
    <source>
        <dbReference type="Proteomes" id="UP001165569"/>
    </source>
</evidence>